<name>A0A9D2NLJ1_9FIRM</name>
<reference evidence="1" key="2">
    <citation type="submission" date="2021-04" db="EMBL/GenBank/DDBJ databases">
        <authorList>
            <person name="Gilroy R."/>
        </authorList>
    </citation>
    <scope>NUCLEOTIDE SEQUENCE</scope>
    <source>
        <strain evidence="1">ChiW19-954</strain>
    </source>
</reference>
<dbReference type="InterPro" id="IPR024962">
    <property type="entry name" value="YukD-like"/>
</dbReference>
<accession>A0A9D2NLJ1</accession>
<dbReference type="Proteomes" id="UP000823890">
    <property type="component" value="Unassembled WGS sequence"/>
</dbReference>
<sequence>MDSEKAIIIFNIVKKNTSVDLEVPLDISANELVNALNTAYELGIDTTDIKNCYLKAERPVALLRGNRTLRESGIRTGSIINFTE</sequence>
<evidence type="ECO:0000313" key="2">
    <source>
        <dbReference type="Proteomes" id="UP000823890"/>
    </source>
</evidence>
<proteinExistence type="predicted"/>
<evidence type="ECO:0000313" key="1">
    <source>
        <dbReference type="EMBL" id="HJC33919.1"/>
    </source>
</evidence>
<reference evidence="1" key="1">
    <citation type="journal article" date="2021" name="PeerJ">
        <title>Extensive microbial diversity within the chicken gut microbiome revealed by metagenomics and culture.</title>
        <authorList>
            <person name="Gilroy R."/>
            <person name="Ravi A."/>
            <person name="Getino M."/>
            <person name="Pursley I."/>
            <person name="Horton D.L."/>
            <person name="Alikhan N.F."/>
            <person name="Baker D."/>
            <person name="Gharbi K."/>
            <person name="Hall N."/>
            <person name="Watson M."/>
            <person name="Adriaenssens E.M."/>
            <person name="Foster-Nyarko E."/>
            <person name="Jarju S."/>
            <person name="Secka A."/>
            <person name="Antonio M."/>
            <person name="Oren A."/>
            <person name="Chaudhuri R.R."/>
            <person name="La Ragione R."/>
            <person name="Hildebrand F."/>
            <person name="Pallen M.J."/>
        </authorList>
    </citation>
    <scope>NUCLEOTIDE SEQUENCE</scope>
    <source>
        <strain evidence="1">ChiW19-954</strain>
    </source>
</reference>
<protein>
    <submittedName>
        <fullName evidence="1">EsaB/YukD family protein</fullName>
    </submittedName>
</protein>
<gene>
    <name evidence="1" type="ORF">H9758_04920</name>
</gene>
<comment type="caution">
    <text evidence="1">The sequence shown here is derived from an EMBL/GenBank/DDBJ whole genome shotgun (WGS) entry which is preliminary data.</text>
</comment>
<dbReference type="Pfam" id="PF08817">
    <property type="entry name" value="YukD"/>
    <property type="match status" value="1"/>
</dbReference>
<organism evidence="1 2">
    <name type="scientific">Candidatus Mediterraneibacter faecipullorum</name>
    <dbReference type="NCBI Taxonomy" id="2838670"/>
    <lineage>
        <taxon>Bacteria</taxon>
        <taxon>Bacillati</taxon>
        <taxon>Bacillota</taxon>
        <taxon>Clostridia</taxon>
        <taxon>Lachnospirales</taxon>
        <taxon>Lachnospiraceae</taxon>
        <taxon>Mediterraneibacter</taxon>
    </lineage>
</organism>
<dbReference type="AlphaFoldDB" id="A0A9D2NLJ1"/>
<dbReference type="EMBL" id="DWWO01000063">
    <property type="protein sequence ID" value="HJC33919.1"/>
    <property type="molecule type" value="Genomic_DNA"/>
</dbReference>